<evidence type="ECO:0000313" key="1">
    <source>
        <dbReference type="Proteomes" id="UP000887579"/>
    </source>
</evidence>
<accession>A0AC34FGB2</accession>
<dbReference type="WBParaSite" id="ES5_v2.g16294.t1">
    <property type="protein sequence ID" value="ES5_v2.g16294.t1"/>
    <property type="gene ID" value="ES5_v2.g16294"/>
</dbReference>
<dbReference type="Proteomes" id="UP000887579">
    <property type="component" value="Unplaced"/>
</dbReference>
<name>A0AC34FGB2_9BILA</name>
<reference evidence="2" key="1">
    <citation type="submission" date="2022-11" db="UniProtKB">
        <authorList>
            <consortium name="WormBaseParasite"/>
        </authorList>
    </citation>
    <scope>IDENTIFICATION</scope>
</reference>
<evidence type="ECO:0000313" key="2">
    <source>
        <dbReference type="WBParaSite" id="ES5_v2.g16294.t1"/>
    </source>
</evidence>
<protein>
    <submittedName>
        <fullName evidence="2">ATP-dependent DNA helicase</fullName>
    </submittedName>
</protein>
<organism evidence="1 2">
    <name type="scientific">Panagrolaimus sp. ES5</name>
    <dbReference type="NCBI Taxonomy" id="591445"/>
    <lineage>
        <taxon>Eukaryota</taxon>
        <taxon>Metazoa</taxon>
        <taxon>Ecdysozoa</taxon>
        <taxon>Nematoda</taxon>
        <taxon>Chromadorea</taxon>
        <taxon>Rhabditida</taxon>
        <taxon>Tylenchina</taxon>
        <taxon>Panagrolaimomorpha</taxon>
        <taxon>Panagrolaimoidea</taxon>
        <taxon>Panagrolaimidae</taxon>
        <taxon>Panagrolaimus</taxon>
    </lineage>
</organism>
<proteinExistence type="predicted"/>
<sequence length="2050" mass="236263">MLNNNLEDLSVGTPQIDQNQGGTPQKNGDFSVGTPQKNLNQGGTSQNVEVITIDDVAENVDGVRLDEVGNNTLQIPLTLYNLDKVKNKQYIDDVTIDSVINKDVIEGNPEILLVSATVWEQRIIENWGDERRLRNRLPTIPRYSTTFKKAVIPIHMPLHWNLAILDKETKKCTFYCTLRWALEEPYYSKLKLICLLLCGEECEILIAPDDSFLIQLDGYNCGPMICMLIYRILNNQSLFFGTAEADAWRQQVYDYYRPFITNTATSTESDNDIKIIYDTKTTKKDLPNEISDLSFEANKMVQNLDKIDLDESKKEVSKNDENLKKNIDLKKASKRKSENNEIQKNLKKAKVVEDDEESMEIDEEVPLSNEEVEKLKIEIKETFIAYCNRKKIKKDKSSRSTFNSAISFLKKKLEENEKLKTNKQIKNDDEEDEKEKIEVDTESVDPGEQMSNEEETKLLKEVNETYPEFCRRLKISKAKSRNKYNAAIKSAQEKLKENERKKEYMRQKRASMSENQKNELEEIKKLTKENLPERFSKNLNTKKANDEANKRSYETEDEKQERLQKVAQSMQKLRNNETEEEKSQRLQNNKNRKALDQTIKKLEKQEKLKKERAEKIEILKKVMPFVVRTGAEFKNIKPFKLGKRDKICKGCGAKHFRTEKMQKDGTYTSCCKQGKIKMQAGVPEYPQNLKDLMTKNHKNENYVKVFDANKRMINSSLSCAHMYAKNVNLAPGVPYLKIQGKVLHKMPRTYLPSGDNATFAGQNYIVDSAEATIARVQAGIKNNIKLNEELMKELDETIREVNIFAQAYTMLKETIEKQKANEEATGEKSNELRLVFKGKPNAKRNYDRVEAENEIALVYTPGPDGEIPRDDILIFDKKAGNNTYEVLPEWDPRVEPLSYTLFYPNGKGEFYNNQFCDPNEPKFGKLTEREYYAFKINDRCEEIYGFNPILYGGKLFLQYLCDAWAKVQGSRLRYLNVNQKKLKVASYKDVQEHLNRQAEKLGRTPGSVKILPSTFYGGPRYLRELCSDAISMVDEFGKPTALVTMTVNPEDEDIIMNLYENQKAWERPDVVNSCFYQKMHELIRVIEKEEIFGPVECSVVVVEFQKRGLPHCHCAFTLKEKWDTKEKVDAYIKAFLPPLTQEEADERGEIFDEEYLEYVKKFMVHKPCGTHNPKAPCMVDGKCKRGFPYNFREETVMDDNGFTRPKRPDDGRSFKMKVNGKEIDVDNRWVVPHNPYLLKLMKSHLNVEAINSIATVFYVFKYMFKGDDKAFVEMNEFIDNEMVQALNYDEIKSFEDFRYISATEAHWRLSDFWMYRLSHSVDRLTVHLENEQSLYMGEDADDEEMQKAKDKDSKLMAFFKVNQEREKEIAKVKKTIEELKAQGKPINHIKIPEKILYNKIGVDHVWDGKNAKWNPRQKTTKPKLCRLYNVNPKRTNCFYLRRLLMAVPGPTSFENLRTVEGILYPTYREACVALGLVINDKLYEDTLFEALNHTSPNQFRYLFARLLAHCDLGNPLELFDKFEDHLIKDLLKKWNKEDAKNVAWRKIVKSMLNQDKHLSDYPELEAYMKEVGFENEETIDLKAMYADGLANYTVMNEQQKAIVDPVMLKLENPTGGSCCIYVDGIGGSGKSYTFNTIRKMAMGKGFKVVIMAWSGIAASLYPMGRTCHNAFKLEFPFENDSNSGVNPTSPHGKMLEEADIIIWDEFPMAPKRALEVVDNKLREIMRKDVPFGGKIVLCGGDFRQCAPIVENGTVEEIIGTSVCCSNLWKNFEKLQLTENVRALPHENEFKKMLVEIGDGKYGKNPTEIEIPGECMSKGDIIDEIFGNVMEDYNPATVMKRAILATWNEDVDALNEQVLDLLDEETEATYHAQDVYHYGDEILQSVGEIHQNYKTKNIKGLPSYRLRLRKNAIVMLIRNLSIEDGLCNGTRLVVTNLLKHNLVVKKINIDGTLSDEILIPRISLTTKHGVIDVTRHQFPVKLGFCITINKSQGQTMESVGVVLKHECFSHGQLYVAFSRVRSIEGLKVVLPEGKTSTANIVYKKLLELGKK</sequence>